<comment type="caution">
    <text evidence="2">The sequence shown here is derived from an EMBL/GenBank/DDBJ whole genome shotgun (WGS) entry which is preliminary data.</text>
</comment>
<organism evidence="2 3">
    <name type="scientific">Rivibacter subsaxonicus</name>
    <dbReference type="NCBI Taxonomy" id="457575"/>
    <lineage>
        <taxon>Bacteria</taxon>
        <taxon>Pseudomonadati</taxon>
        <taxon>Pseudomonadota</taxon>
        <taxon>Betaproteobacteria</taxon>
        <taxon>Burkholderiales</taxon>
        <taxon>Rivibacter</taxon>
    </lineage>
</organism>
<dbReference type="AlphaFoldDB" id="A0A4Q7W0I5"/>
<dbReference type="EMBL" id="SHKP01000004">
    <property type="protein sequence ID" value="RZU02610.1"/>
    <property type="molecule type" value="Genomic_DNA"/>
</dbReference>
<feature type="transmembrane region" description="Helical" evidence="1">
    <location>
        <begin position="143"/>
        <end position="167"/>
    </location>
</feature>
<reference evidence="2 3" key="1">
    <citation type="submission" date="2019-02" db="EMBL/GenBank/DDBJ databases">
        <title>Genomic Encyclopedia of Type Strains, Phase IV (KMG-IV): sequencing the most valuable type-strain genomes for metagenomic binning, comparative biology and taxonomic classification.</title>
        <authorList>
            <person name="Goeker M."/>
        </authorList>
    </citation>
    <scope>NUCLEOTIDE SEQUENCE [LARGE SCALE GENOMIC DNA]</scope>
    <source>
        <strain evidence="2 3">DSM 19570</strain>
    </source>
</reference>
<evidence type="ECO:0000256" key="1">
    <source>
        <dbReference type="SAM" id="Phobius"/>
    </source>
</evidence>
<feature type="transmembrane region" description="Helical" evidence="1">
    <location>
        <begin position="173"/>
        <end position="192"/>
    </location>
</feature>
<gene>
    <name evidence="2" type="ORF">EV670_0638</name>
</gene>
<feature type="transmembrane region" description="Helical" evidence="1">
    <location>
        <begin position="24"/>
        <end position="44"/>
    </location>
</feature>
<keyword evidence="3" id="KW-1185">Reference proteome</keyword>
<feature type="transmembrane region" description="Helical" evidence="1">
    <location>
        <begin position="204"/>
        <end position="222"/>
    </location>
</feature>
<evidence type="ECO:0008006" key="4">
    <source>
        <dbReference type="Google" id="ProtNLM"/>
    </source>
</evidence>
<keyword evidence="1" id="KW-0472">Membrane</keyword>
<dbReference type="Proteomes" id="UP000293671">
    <property type="component" value="Unassembled WGS sequence"/>
</dbReference>
<evidence type="ECO:0000313" key="3">
    <source>
        <dbReference type="Proteomes" id="UP000293671"/>
    </source>
</evidence>
<sequence>MPQQPLDLLDESRILDPIERNSEILFGLFMVLSFTGTLSVTSAGRADVRTMLIAAIACNAAWGFVDGVMHVLRKLVERGRQALLARKVREADRTEDAHRLIAHALGPTSAAFGAGELERVRLWIVAQPLPRDADRVRLTGRDLLGAAGIFALVFASTFPVVLPYMFIADLQTAHRLSGAIAIALLFLCGNRWGHYAGLKPWRTGLVMVLMGALIMAVIIALGG</sequence>
<name>A0A4Q7W0I5_9BURK</name>
<protein>
    <recommendedName>
        <fullName evidence="4">VIT family protein</fullName>
    </recommendedName>
</protein>
<keyword evidence="1" id="KW-0812">Transmembrane</keyword>
<dbReference type="RefSeq" id="WP_130430355.1">
    <property type="nucleotide sequence ID" value="NZ_SHKP01000004.1"/>
</dbReference>
<feature type="transmembrane region" description="Helical" evidence="1">
    <location>
        <begin position="50"/>
        <end position="72"/>
    </location>
</feature>
<dbReference type="OrthoDB" id="978987at2"/>
<proteinExistence type="predicted"/>
<accession>A0A4Q7W0I5</accession>
<keyword evidence="1" id="KW-1133">Transmembrane helix</keyword>
<evidence type="ECO:0000313" key="2">
    <source>
        <dbReference type="EMBL" id="RZU02610.1"/>
    </source>
</evidence>